<reference evidence="4 5" key="1">
    <citation type="journal article" date="2019" name="Int. J. Syst. Evol. Microbiol.">
        <title>The Global Catalogue of Microorganisms (GCM) 10K type strain sequencing project: providing services to taxonomists for standard genome sequencing and annotation.</title>
        <authorList>
            <consortium name="The Broad Institute Genomics Platform"/>
            <consortium name="The Broad Institute Genome Sequencing Center for Infectious Disease"/>
            <person name="Wu L."/>
            <person name="Ma J."/>
        </authorList>
    </citation>
    <scope>NUCLEOTIDE SEQUENCE [LARGE SCALE GENOMIC DNA]</scope>
    <source>
        <strain evidence="4 5">WLHS5</strain>
    </source>
</reference>
<dbReference type="Pfam" id="PF12804">
    <property type="entry name" value="NTP_transf_3"/>
    <property type="match status" value="1"/>
</dbReference>
<feature type="region of interest" description="Disordered" evidence="2">
    <location>
        <begin position="1"/>
        <end position="21"/>
    </location>
</feature>
<dbReference type="InterPro" id="IPR025877">
    <property type="entry name" value="MobA-like_NTP_Trfase"/>
</dbReference>
<keyword evidence="5" id="KW-1185">Reference proteome</keyword>
<proteinExistence type="predicted"/>
<accession>A0ABD5PRK8</accession>
<dbReference type="AlphaFoldDB" id="A0ABD5PRK8"/>
<comment type="caution">
    <text evidence="4">The sequence shown here is derived from an EMBL/GenBank/DDBJ whole genome shotgun (WGS) entry which is preliminary data.</text>
</comment>
<dbReference type="EMBL" id="JBHSFA010000007">
    <property type="protein sequence ID" value="MFC4543177.1"/>
    <property type="molecule type" value="Genomic_DNA"/>
</dbReference>
<dbReference type="Gene3D" id="3.90.550.10">
    <property type="entry name" value="Spore Coat Polysaccharide Biosynthesis Protein SpsA, Chain A"/>
    <property type="match status" value="1"/>
</dbReference>
<feature type="domain" description="MobA-like NTP transferase" evidence="3">
    <location>
        <begin position="2"/>
        <end position="140"/>
    </location>
</feature>
<feature type="compositionally biased region" description="Basic and acidic residues" evidence="2">
    <location>
        <begin position="7"/>
        <end position="17"/>
    </location>
</feature>
<evidence type="ECO:0000313" key="4">
    <source>
        <dbReference type="EMBL" id="MFC4543177.1"/>
    </source>
</evidence>
<dbReference type="RefSeq" id="WP_250140817.1">
    <property type="nucleotide sequence ID" value="NZ_JALIQP010000002.1"/>
</dbReference>
<evidence type="ECO:0000259" key="3">
    <source>
        <dbReference type="Pfam" id="PF12804"/>
    </source>
</evidence>
<evidence type="ECO:0000256" key="2">
    <source>
        <dbReference type="SAM" id="MobiDB-lite"/>
    </source>
</evidence>
<evidence type="ECO:0000256" key="1">
    <source>
        <dbReference type="ARBA" id="ARBA00022679"/>
    </source>
</evidence>
<dbReference type="Proteomes" id="UP001595898">
    <property type="component" value="Unassembled WGS sequence"/>
</dbReference>
<gene>
    <name evidence="4" type="ORF">ACFO5R_14700</name>
</gene>
<dbReference type="GO" id="GO:0016779">
    <property type="term" value="F:nucleotidyltransferase activity"/>
    <property type="evidence" value="ECO:0007669"/>
    <property type="project" value="UniProtKB-ARBA"/>
</dbReference>
<protein>
    <submittedName>
        <fullName evidence="4">NTP transferase domain-containing protein</fullName>
    </submittedName>
</protein>
<dbReference type="InterPro" id="IPR029044">
    <property type="entry name" value="Nucleotide-diphossugar_trans"/>
</dbReference>
<organism evidence="4 5">
    <name type="scientific">Halosolutus amylolyticus</name>
    <dbReference type="NCBI Taxonomy" id="2932267"/>
    <lineage>
        <taxon>Archaea</taxon>
        <taxon>Methanobacteriati</taxon>
        <taxon>Methanobacteriota</taxon>
        <taxon>Stenosarchaea group</taxon>
        <taxon>Halobacteria</taxon>
        <taxon>Halobacteriales</taxon>
        <taxon>Natrialbaceae</taxon>
        <taxon>Halosolutus</taxon>
    </lineage>
</organism>
<sequence>MCGGRGTRLESPHEKPLHPIAGRPMVDRVLAAVDESDVETAYAAVSPNAPETREHLADRDGVRTIETAGDGYVADLTTLLDRPAVEPPILTVAADLPLLSGPAIDRVLDRYDGAAAGAGAPSLTVAVPVALKRRLGASIDSRLEPNPHLAPTGVNVVGTTHRTMTDVSYDPRLAVNVNRRADADVAADRLAGRDDPCA</sequence>
<evidence type="ECO:0000313" key="5">
    <source>
        <dbReference type="Proteomes" id="UP001595898"/>
    </source>
</evidence>
<dbReference type="SUPFAM" id="SSF53448">
    <property type="entry name" value="Nucleotide-diphospho-sugar transferases"/>
    <property type="match status" value="1"/>
</dbReference>
<name>A0ABD5PRK8_9EURY</name>
<dbReference type="PANTHER" id="PTHR19136:SF86">
    <property type="entry name" value="ADENOSYLCOBINAMIDE-PHOSPHATE GUANYLYLTRANSFERASE"/>
    <property type="match status" value="1"/>
</dbReference>
<keyword evidence="1 4" id="KW-0808">Transferase</keyword>
<dbReference type="PANTHER" id="PTHR19136">
    <property type="entry name" value="MOLYBDENUM COFACTOR GUANYLYLTRANSFERASE"/>
    <property type="match status" value="1"/>
</dbReference>